<evidence type="ECO:0000313" key="2">
    <source>
        <dbReference type="EMBL" id="KDR68735.1"/>
    </source>
</evidence>
<dbReference type="AlphaFoldDB" id="A0A067SCS5"/>
<accession>A0A067SCS5</accession>
<protein>
    <recommendedName>
        <fullName evidence="4">Protein kinase domain-containing protein</fullName>
    </recommendedName>
</protein>
<feature type="compositionally biased region" description="Basic and acidic residues" evidence="1">
    <location>
        <begin position="396"/>
        <end position="407"/>
    </location>
</feature>
<feature type="region of interest" description="Disordered" evidence="1">
    <location>
        <begin position="370"/>
        <end position="408"/>
    </location>
</feature>
<gene>
    <name evidence="2" type="ORF">GALMADRAFT_1026246</name>
</gene>
<dbReference type="EMBL" id="KL142406">
    <property type="protein sequence ID" value="KDR68735.1"/>
    <property type="molecule type" value="Genomic_DNA"/>
</dbReference>
<dbReference type="SUPFAM" id="SSF56112">
    <property type="entry name" value="Protein kinase-like (PK-like)"/>
    <property type="match status" value="1"/>
</dbReference>
<dbReference type="Proteomes" id="UP000027222">
    <property type="component" value="Unassembled WGS sequence"/>
</dbReference>
<organism evidence="2 3">
    <name type="scientific">Galerina marginata (strain CBS 339.88)</name>
    <dbReference type="NCBI Taxonomy" id="685588"/>
    <lineage>
        <taxon>Eukaryota</taxon>
        <taxon>Fungi</taxon>
        <taxon>Dikarya</taxon>
        <taxon>Basidiomycota</taxon>
        <taxon>Agaricomycotina</taxon>
        <taxon>Agaricomycetes</taxon>
        <taxon>Agaricomycetidae</taxon>
        <taxon>Agaricales</taxon>
        <taxon>Agaricineae</taxon>
        <taxon>Strophariaceae</taxon>
        <taxon>Galerina</taxon>
    </lineage>
</organism>
<dbReference type="HOGENOM" id="CLU_004236_1_0_1"/>
<evidence type="ECO:0008006" key="4">
    <source>
        <dbReference type="Google" id="ProtNLM"/>
    </source>
</evidence>
<proteinExistence type="predicted"/>
<dbReference type="OrthoDB" id="2523927at2759"/>
<evidence type="ECO:0000313" key="3">
    <source>
        <dbReference type="Proteomes" id="UP000027222"/>
    </source>
</evidence>
<dbReference type="Gene3D" id="3.30.200.20">
    <property type="entry name" value="Phosphorylase Kinase, domain 1"/>
    <property type="match status" value="1"/>
</dbReference>
<sequence length="632" mass="71307">MLEGDTLNILEKGFEVNSSARIVVKDLPVDIEHPMTFYDLHVDRNLQLNSVQELPFPIAQYLSKFCDEEIKRFFERGGSLKTSTMDLGFVGIPRHFRFDSPTDLALYYVDLVGDLGIQLSSRLYFTSNVASDETVFCFEYGMSDSLTAAAGLVVSPRDEEIFKQLDDKTRASLQELGDYSPDIGVWEIYSIIRPAEILVREMGPLSPFPWESHQTLGHRPQAALVPPLDSETGISIKLAGAAKVSKGSDISRPSPSANIIIPMRRGPSRRAYIPLPKHYLQQLWTRAVENDATFIVINCGTLERIGIRHRQSQTLYLSGLIDPVHCKDPHYRKVQIGLFLSIVQDALDRQQLRQTAEGVPEPKITTKYPQVISDSLPRGKRPSVVYPSSDRKRRKVEPDHPSEEASEHLPQIEIELCSRPLVLVNLSYGIYQSPVPASFMRLGPSCVHISYINSFKKIRRKGKYTHSQYFTLTVGEHLGKGAIGVAHPTYATLELDSSTLIQHDLVVKFAFSKEQQESIRHEFDIYQHLARNNVVDGIVRVYGLFQDMDTGTIALVMDNAGIDLATREQKRSGKTYPLRVSKEERESFIQVLLGLHRCGVYIIDFDRSSVDPSDHNFDTELAALKDIFDEIT</sequence>
<reference evidence="3" key="1">
    <citation type="journal article" date="2014" name="Proc. Natl. Acad. Sci. U.S.A.">
        <title>Extensive sampling of basidiomycete genomes demonstrates inadequacy of the white-rot/brown-rot paradigm for wood decay fungi.</title>
        <authorList>
            <person name="Riley R."/>
            <person name="Salamov A.A."/>
            <person name="Brown D.W."/>
            <person name="Nagy L.G."/>
            <person name="Floudas D."/>
            <person name="Held B.W."/>
            <person name="Levasseur A."/>
            <person name="Lombard V."/>
            <person name="Morin E."/>
            <person name="Otillar R."/>
            <person name="Lindquist E.A."/>
            <person name="Sun H."/>
            <person name="LaButti K.M."/>
            <person name="Schmutz J."/>
            <person name="Jabbour D."/>
            <person name="Luo H."/>
            <person name="Baker S.E."/>
            <person name="Pisabarro A.G."/>
            <person name="Walton J.D."/>
            <person name="Blanchette R.A."/>
            <person name="Henrissat B."/>
            <person name="Martin F."/>
            <person name="Cullen D."/>
            <person name="Hibbett D.S."/>
            <person name="Grigoriev I.V."/>
        </authorList>
    </citation>
    <scope>NUCLEOTIDE SEQUENCE [LARGE SCALE GENOMIC DNA]</scope>
    <source>
        <strain evidence="3">CBS 339.88</strain>
    </source>
</reference>
<dbReference type="InterPro" id="IPR011009">
    <property type="entry name" value="Kinase-like_dom_sf"/>
</dbReference>
<keyword evidence="3" id="KW-1185">Reference proteome</keyword>
<name>A0A067SCS5_GALM3</name>
<evidence type="ECO:0000256" key="1">
    <source>
        <dbReference type="SAM" id="MobiDB-lite"/>
    </source>
</evidence>